<dbReference type="Pfam" id="PF10551">
    <property type="entry name" value="MULE"/>
    <property type="match status" value="1"/>
</dbReference>
<comment type="caution">
    <text evidence="2">The sequence shown here is derived from an EMBL/GenBank/DDBJ whole genome shotgun (WGS) entry which is preliminary data.</text>
</comment>
<feature type="domain" description="MULE transposase" evidence="1">
    <location>
        <begin position="200"/>
        <end position="290"/>
    </location>
</feature>
<evidence type="ECO:0000313" key="2">
    <source>
        <dbReference type="EMBL" id="KAK3910863.1"/>
    </source>
</evidence>
<organism evidence="2 3">
    <name type="scientific">Frankliniella fusca</name>
    <dbReference type="NCBI Taxonomy" id="407009"/>
    <lineage>
        <taxon>Eukaryota</taxon>
        <taxon>Metazoa</taxon>
        <taxon>Ecdysozoa</taxon>
        <taxon>Arthropoda</taxon>
        <taxon>Hexapoda</taxon>
        <taxon>Insecta</taxon>
        <taxon>Pterygota</taxon>
        <taxon>Neoptera</taxon>
        <taxon>Paraneoptera</taxon>
        <taxon>Thysanoptera</taxon>
        <taxon>Terebrantia</taxon>
        <taxon>Thripoidea</taxon>
        <taxon>Thripidae</taxon>
        <taxon>Frankliniella</taxon>
    </lineage>
</organism>
<gene>
    <name evidence="2" type="ORF">KUF71_020568</name>
</gene>
<sequence>MEGGPVQAFSGRTPNSHIIHCGDGLYYNLREGRGSRLRLQCRHYKKGCRGTGTVSLQTGWLDHLQPHNHEPDPLLLEDMEMRRAMIFEAQTNIYGKKIRCILNDFKLGCRNVDLASRFTTVRMKSSLYLARSSNYPKIPETLIHLGVLLGTPDMRPMCRTVDGTDYIFQGVVGNIMAGSVALIFVSGRMLQFLQSRDNLHSDGTFKKRSKKPKMTQIFHIVTKYGENVVAIARVLMLRRTTEAYVTVIEHLKNLAPNMHPQRIHCDFERAEMNAWKRTFPRSRVVWCLWHYGVAFSSYAHSLGLRTLALENERVFKFIKALGGAPLLPCDLIWRGVLQIWDEVERSPWSNQLRPLFEYFEREWKPRVDELSVFDCPERSNNCSESDNHALASLIPQNRPNCFHLIGSFVKLEHLAWCDKSAIDDGRQVTGRRKWKTVHNDRTVMWGINLLKSNQISLAHFLHMTSYVINAAVMQGLRMKRVADDSSDSDSE</sequence>
<name>A0AAE1L8Z5_9NEOP</name>
<proteinExistence type="predicted"/>
<evidence type="ECO:0000313" key="3">
    <source>
        <dbReference type="Proteomes" id="UP001219518"/>
    </source>
</evidence>
<reference evidence="2" key="1">
    <citation type="submission" date="2021-07" db="EMBL/GenBank/DDBJ databases">
        <authorList>
            <person name="Catto M.A."/>
            <person name="Jacobson A."/>
            <person name="Kennedy G."/>
            <person name="Labadie P."/>
            <person name="Hunt B.G."/>
            <person name="Srinivasan R."/>
        </authorList>
    </citation>
    <scope>NUCLEOTIDE SEQUENCE</scope>
    <source>
        <strain evidence="2">PL_HMW_Pooled</strain>
        <tissue evidence="2">Head</tissue>
    </source>
</reference>
<dbReference type="EMBL" id="JAHWGI010000200">
    <property type="protein sequence ID" value="KAK3910863.1"/>
    <property type="molecule type" value="Genomic_DNA"/>
</dbReference>
<dbReference type="AlphaFoldDB" id="A0AAE1L8Z5"/>
<keyword evidence="3" id="KW-1185">Reference proteome</keyword>
<protein>
    <submittedName>
        <fullName evidence="2">Synchronized import protein 1</fullName>
    </submittedName>
</protein>
<accession>A0AAE1L8Z5</accession>
<dbReference type="Proteomes" id="UP001219518">
    <property type="component" value="Unassembled WGS sequence"/>
</dbReference>
<reference evidence="2" key="2">
    <citation type="journal article" date="2023" name="BMC Genomics">
        <title>Pest status, molecular evolution, and epigenetic factors derived from the genome assembly of Frankliniella fusca, a thysanopteran phytovirus vector.</title>
        <authorList>
            <person name="Catto M.A."/>
            <person name="Labadie P.E."/>
            <person name="Jacobson A.L."/>
            <person name="Kennedy G.G."/>
            <person name="Srinivasan R."/>
            <person name="Hunt B.G."/>
        </authorList>
    </citation>
    <scope>NUCLEOTIDE SEQUENCE</scope>
    <source>
        <strain evidence="2">PL_HMW_Pooled</strain>
    </source>
</reference>
<dbReference type="InterPro" id="IPR018289">
    <property type="entry name" value="MULE_transposase_dom"/>
</dbReference>
<evidence type="ECO:0000259" key="1">
    <source>
        <dbReference type="Pfam" id="PF10551"/>
    </source>
</evidence>